<sequence length="264" mass="27832">MAGKDVLLSVDGIKATYNGAITALHGVSFTLRRGEILALLGANGAGKTTTLKAISNLLPAERGEITAGGVLYEGRDVTTATPAELVRAGLVQVLEGRHCFRNLTIEENLVSGGLGRSGSRSEIAADLERIYTIFPRLKEKRRALAGLTSGGEQQMAAIGRALMSRPKLLVLDEPSMGLAPIVVQDIFRTLRRLNVEGGLSILVAEQNSAIALRYADRATVLENGAAVLSGDAAELRGRDDVKAFYLGQKSTPASIPATTSLPQA</sequence>
<dbReference type="EMBL" id="JACHBG010000024">
    <property type="protein sequence ID" value="MBB6488528.1"/>
    <property type="molecule type" value="Genomic_DNA"/>
</dbReference>
<reference evidence="7 10" key="2">
    <citation type="submission" date="2020-08" db="EMBL/GenBank/DDBJ databases">
        <title>Genomic Encyclopedia of Type Strains, Phase IV (KMG-V): Genome sequencing to study the core and pangenomes of soil and plant-associated prokaryotes.</title>
        <authorList>
            <person name="Whitman W."/>
        </authorList>
    </citation>
    <scope>NUCLEOTIDE SEQUENCE [LARGE SCALE GENOMIC DNA]</scope>
    <source>
        <strain evidence="7 10">SEMIA 4060</strain>
    </source>
</reference>
<protein>
    <submittedName>
        <fullName evidence="8">Branched-chain amino acid transport system ATP-binding protein</fullName>
    </submittedName>
</protein>
<dbReference type="InterPro" id="IPR003593">
    <property type="entry name" value="AAA+_ATPase"/>
</dbReference>
<proteinExistence type="inferred from homology"/>
<name>A0A1C3XI21_9HYPH</name>
<accession>A0A1C3XI21</accession>
<evidence type="ECO:0000256" key="2">
    <source>
        <dbReference type="ARBA" id="ARBA00022448"/>
    </source>
</evidence>
<reference evidence="8 9" key="1">
    <citation type="submission" date="2016-08" db="EMBL/GenBank/DDBJ databases">
        <authorList>
            <person name="Seilhamer J.J."/>
        </authorList>
    </citation>
    <scope>NUCLEOTIDE SEQUENCE [LARGE SCALE GENOMIC DNA]</scope>
    <source>
        <strain evidence="8 9">P1-7</strain>
    </source>
</reference>
<dbReference type="Gene3D" id="3.40.50.300">
    <property type="entry name" value="P-loop containing nucleotide triphosphate hydrolases"/>
    <property type="match status" value="1"/>
</dbReference>
<dbReference type="Proteomes" id="UP000199205">
    <property type="component" value="Unassembled WGS sequence"/>
</dbReference>
<evidence type="ECO:0000313" key="9">
    <source>
        <dbReference type="Proteomes" id="UP000199205"/>
    </source>
</evidence>
<dbReference type="Proteomes" id="UP000565576">
    <property type="component" value="Unassembled WGS sequence"/>
</dbReference>
<dbReference type="SMART" id="SM00382">
    <property type="entry name" value="AAA"/>
    <property type="match status" value="1"/>
</dbReference>
<organism evidence="8 9">
    <name type="scientific">Rhizobium lusitanum</name>
    <dbReference type="NCBI Taxonomy" id="293958"/>
    <lineage>
        <taxon>Bacteria</taxon>
        <taxon>Pseudomonadati</taxon>
        <taxon>Pseudomonadota</taxon>
        <taxon>Alphaproteobacteria</taxon>
        <taxon>Hyphomicrobiales</taxon>
        <taxon>Rhizobiaceae</taxon>
        <taxon>Rhizobium/Agrobacterium group</taxon>
        <taxon>Rhizobium</taxon>
    </lineage>
</organism>
<gene>
    <name evidence="8" type="ORF">GA0061101_14126</name>
    <name evidence="7" type="ORF">GGD46_005846</name>
</gene>
<dbReference type="EMBL" id="FMAF01000041">
    <property type="protein sequence ID" value="SCB51614.1"/>
    <property type="molecule type" value="Genomic_DNA"/>
</dbReference>
<evidence type="ECO:0000256" key="4">
    <source>
        <dbReference type="ARBA" id="ARBA00022840"/>
    </source>
</evidence>
<comment type="similarity">
    <text evidence="1">Belongs to the ABC transporter superfamily.</text>
</comment>
<dbReference type="PANTHER" id="PTHR43820">
    <property type="entry name" value="HIGH-AFFINITY BRANCHED-CHAIN AMINO ACID TRANSPORT ATP-BINDING PROTEIN LIVF"/>
    <property type="match status" value="1"/>
</dbReference>
<keyword evidence="2" id="KW-0813">Transport</keyword>
<dbReference type="Pfam" id="PF00005">
    <property type="entry name" value="ABC_tran"/>
    <property type="match status" value="1"/>
</dbReference>
<evidence type="ECO:0000256" key="3">
    <source>
        <dbReference type="ARBA" id="ARBA00022741"/>
    </source>
</evidence>
<dbReference type="GO" id="GO:0005524">
    <property type="term" value="F:ATP binding"/>
    <property type="evidence" value="ECO:0007669"/>
    <property type="project" value="UniProtKB-KW"/>
</dbReference>
<dbReference type="InterPro" id="IPR027417">
    <property type="entry name" value="P-loop_NTPase"/>
</dbReference>
<dbReference type="InterPro" id="IPR052156">
    <property type="entry name" value="BCAA_Transport_ATP-bd_LivF"/>
</dbReference>
<dbReference type="AlphaFoldDB" id="A0A1C3XI21"/>
<keyword evidence="5" id="KW-0029">Amino-acid transport</keyword>
<dbReference type="GO" id="GO:0016887">
    <property type="term" value="F:ATP hydrolysis activity"/>
    <property type="evidence" value="ECO:0007669"/>
    <property type="project" value="InterPro"/>
</dbReference>
<feature type="domain" description="ABC transporter" evidence="6">
    <location>
        <begin position="8"/>
        <end position="248"/>
    </location>
</feature>
<evidence type="ECO:0000313" key="8">
    <source>
        <dbReference type="EMBL" id="SCB51614.1"/>
    </source>
</evidence>
<dbReference type="PANTHER" id="PTHR43820:SF4">
    <property type="entry name" value="HIGH-AFFINITY BRANCHED-CHAIN AMINO ACID TRANSPORT ATP-BINDING PROTEIN LIVF"/>
    <property type="match status" value="1"/>
</dbReference>
<evidence type="ECO:0000313" key="7">
    <source>
        <dbReference type="EMBL" id="MBB6488528.1"/>
    </source>
</evidence>
<keyword evidence="3" id="KW-0547">Nucleotide-binding</keyword>
<keyword evidence="4 8" id="KW-0067">ATP-binding</keyword>
<dbReference type="OrthoDB" id="9806149at2"/>
<evidence type="ECO:0000313" key="10">
    <source>
        <dbReference type="Proteomes" id="UP000565576"/>
    </source>
</evidence>
<dbReference type="SUPFAM" id="SSF52540">
    <property type="entry name" value="P-loop containing nucleoside triphosphate hydrolases"/>
    <property type="match status" value="1"/>
</dbReference>
<dbReference type="InterPro" id="IPR003439">
    <property type="entry name" value="ABC_transporter-like_ATP-bd"/>
</dbReference>
<dbReference type="RefSeq" id="WP_004119942.1">
    <property type="nucleotide sequence ID" value="NZ_FMAF01000041.1"/>
</dbReference>
<dbReference type="GO" id="GO:0015658">
    <property type="term" value="F:branched-chain amino acid transmembrane transporter activity"/>
    <property type="evidence" value="ECO:0007669"/>
    <property type="project" value="TreeGrafter"/>
</dbReference>
<evidence type="ECO:0000259" key="6">
    <source>
        <dbReference type="PROSITE" id="PS50893"/>
    </source>
</evidence>
<dbReference type="PROSITE" id="PS50893">
    <property type="entry name" value="ABC_TRANSPORTER_2"/>
    <property type="match status" value="1"/>
</dbReference>
<evidence type="ECO:0000256" key="1">
    <source>
        <dbReference type="ARBA" id="ARBA00005417"/>
    </source>
</evidence>
<dbReference type="CDD" id="cd03224">
    <property type="entry name" value="ABC_TM1139_LivF_branched"/>
    <property type="match status" value="1"/>
</dbReference>
<evidence type="ECO:0000256" key="5">
    <source>
        <dbReference type="ARBA" id="ARBA00022970"/>
    </source>
</evidence>
<dbReference type="GO" id="GO:0015807">
    <property type="term" value="P:L-amino acid transport"/>
    <property type="evidence" value="ECO:0007669"/>
    <property type="project" value="TreeGrafter"/>
</dbReference>